<dbReference type="Gene3D" id="3.40.630.30">
    <property type="match status" value="1"/>
</dbReference>
<name>A0AAF0KFS5_9HYPH</name>
<dbReference type="Proteomes" id="UP000298664">
    <property type="component" value="Chromosome Linear"/>
</dbReference>
<dbReference type="Pfam" id="PF13302">
    <property type="entry name" value="Acetyltransf_3"/>
    <property type="match status" value="1"/>
</dbReference>
<dbReference type="PANTHER" id="PTHR43792:SF16">
    <property type="entry name" value="N-ACETYLTRANSFERASE DOMAIN-CONTAINING PROTEIN"/>
    <property type="match status" value="1"/>
</dbReference>
<dbReference type="GO" id="GO:0016747">
    <property type="term" value="F:acyltransferase activity, transferring groups other than amino-acyl groups"/>
    <property type="evidence" value="ECO:0007669"/>
    <property type="project" value="InterPro"/>
</dbReference>
<organism evidence="2 3">
    <name type="scientific">Agrobacterium larrymoorei</name>
    <dbReference type="NCBI Taxonomy" id="160699"/>
    <lineage>
        <taxon>Bacteria</taxon>
        <taxon>Pseudomonadati</taxon>
        <taxon>Pseudomonadota</taxon>
        <taxon>Alphaproteobacteria</taxon>
        <taxon>Hyphomicrobiales</taxon>
        <taxon>Rhizobiaceae</taxon>
        <taxon>Rhizobium/Agrobacterium group</taxon>
        <taxon>Agrobacterium</taxon>
    </lineage>
</organism>
<dbReference type="RefSeq" id="WP_137395317.1">
    <property type="nucleotide sequence ID" value="NZ_CP124734.1"/>
</dbReference>
<dbReference type="PROSITE" id="PS51186">
    <property type="entry name" value="GNAT"/>
    <property type="match status" value="1"/>
</dbReference>
<dbReference type="PANTHER" id="PTHR43792">
    <property type="entry name" value="GNAT FAMILY, PUTATIVE (AFU_ORTHOLOGUE AFUA_3G00765)-RELATED-RELATED"/>
    <property type="match status" value="1"/>
</dbReference>
<evidence type="ECO:0000313" key="2">
    <source>
        <dbReference type="EMBL" id="WHA43406.1"/>
    </source>
</evidence>
<dbReference type="InterPro" id="IPR016181">
    <property type="entry name" value="Acyl_CoA_acyltransferase"/>
</dbReference>
<protein>
    <submittedName>
        <fullName evidence="2">GNAT family N-acetyltransferase</fullName>
    </submittedName>
</protein>
<dbReference type="InterPro" id="IPR051531">
    <property type="entry name" value="N-acetyltransferase"/>
</dbReference>
<evidence type="ECO:0000313" key="3">
    <source>
        <dbReference type="Proteomes" id="UP000298664"/>
    </source>
</evidence>
<sequence>MVHIPVIETPRLRLRAHHVDDFADYVALWADPEVVRYIGGVPSTREQTWARLLRAAGLWHHLGFGFLAIEEKESGAFIGEAGFHEVRRNMTPSIEGSLETGWLLSPASHGKGYANEALTALIEWAGLHFPQMDMTAIIHPDNAPSLKLASKLGFVETARTNYHGEVIIFSRENAAKASTTHAT</sequence>
<dbReference type="SUPFAM" id="SSF55729">
    <property type="entry name" value="Acyl-CoA N-acyltransferases (Nat)"/>
    <property type="match status" value="1"/>
</dbReference>
<feature type="domain" description="N-acetyltransferase" evidence="1">
    <location>
        <begin position="12"/>
        <end position="174"/>
    </location>
</feature>
<dbReference type="AlphaFoldDB" id="A0AAF0KFS5"/>
<proteinExistence type="predicted"/>
<reference evidence="2" key="1">
    <citation type="submission" date="2023-05" db="EMBL/GenBank/DDBJ databases">
        <title>Complete genome sequence of Agrobacterium larrymoorei CFBP5477.</title>
        <authorList>
            <person name="Yen H.-C."/>
            <person name="Chou L."/>
            <person name="Lin Y.-C."/>
            <person name="Lai E.-M."/>
            <person name="Kuo C.-H."/>
        </authorList>
    </citation>
    <scope>NUCLEOTIDE SEQUENCE</scope>
    <source>
        <strain evidence="2">CFBP5477</strain>
    </source>
</reference>
<accession>A0AAF0KFS5</accession>
<dbReference type="InterPro" id="IPR000182">
    <property type="entry name" value="GNAT_dom"/>
</dbReference>
<evidence type="ECO:0000259" key="1">
    <source>
        <dbReference type="PROSITE" id="PS51186"/>
    </source>
</evidence>
<gene>
    <name evidence="2" type="ORF">CFBP5477_019405</name>
</gene>
<dbReference type="EMBL" id="CP124734">
    <property type="protein sequence ID" value="WHA43406.1"/>
    <property type="molecule type" value="Genomic_DNA"/>
</dbReference>